<organism evidence="2">
    <name type="scientific">Sesamum calycinum</name>
    <dbReference type="NCBI Taxonomy" id="2727403"/>
    <lineage>
        <taxon>Eukaryota</taxon>
        <taxon>Viridiplantae</taxon>
        <taxon>Streptophyta</taxon>
        <taxon>Embryophyta</taxon>
        <taxon>Tracheophyta</taxon>
        <taxon>Spermatophyta</taxon>
        <taxon>Magnoliopsida</taxon>
        <taxon>eudicotyledons</taxon>
        <taxon>Gunneridae</taxon>
        <taxon>Pentapetalae</taxon>
        <taxon>asterids</taxon>
        <taxon>lamiids</taxon>
        <taxon>Lamiales</taxon>
        <taxon>Pedaliaceae</taxon>
        <taxon>Sesamum</taxon>
    </lineage>
</organism>
<feature type="domain" description="Reverse transcriptase/retrotransposon-derived protein RNase H-like" evidence="1">
    <location>
        <begin position="145"/>
        <end position="205"/>
    </location>
</feature>
<dbReference type="Gene3D" id="3.30.70.270">
    <property type="match status" value="2"/>
</dbReference>
<gene>
    <name evidence="2" type="ORF">Scaly_2781200</name>
</gene>
<sequence>MSFWLKNIGATNQRLVDKIFRPQLGRNMEVYMDDMLVKRKEARRYVEDLEETFAVLRKYRLKLTPKNAHFGVSGGCFLGFMVNQRGIKANPAKIKAILDIGPPTNINEVQRLTGRMSALSQFISKVVEKGLPFLKTLRKVKNFKWIEKCQQVFEELKAYLAKLPLLVKPIPGDTLYLYLSSTSRAISSVLVREEDDDQTPIYYKTIKVQALADFVSENDRNNPGRSSRRELATPHGWILHRTRERSKRNNYLPQGEDMEFLIKFDFKASNNEADYEALVLGMKMAQDVGASDLLAYSESQLIVK</sequence>
<dbReference type="InterPro" id="IPR043128">
    <property type="entry name" value="Rev_trsase/Diguanyl_cyclase"/>
</dbReference>
<evidence type="ECO:0000313" key="2">
    <source>
        <dbReference type="EMBL" id="KAL0286845.1"/>
    </source>
</evidence>
<dbReference type="EMBL" id="JACGWM010001851">
    <property type="protein sequence ID" value="KAL0286845.1"/>
    <property type="molecule type" value="Genomic_DNA"/>
</dbReference>
<dbReference type="Gene3D" id="3.30.420.10">
    <property type="entry name" value="Ribonuclease H-like superfamily/Ribonuclease H"/>
    <property type="match status" value="1"/>
</dbReference>
<protein>
    <recommendedName>
        <fullName evidence="1">Reverse transcriptase/retrotransposon-derived protein RNase H-like domain-containing protein</fullName>
    </recommendedName>
</protein>
<evidence type="ECO:0000259" key="1">
    <source>
        <dbReference type="Pfam" id="PF17919"/>
    </source>
</evidence>
<dbReference type="PANTHER" id="PTHR48475:SF1">
    <property type="entry name" value="RNASE H TYPE-1 DOMAIN-CONTAINING PROTEIN"/>
    <property type="match status" value="1"/>
</dbReference>
<dbReference type="AlphaFoldDB" id="A0AAW2IXB8"/>
<reference evidence="2" key="1">
    <citation type="submission" date="2020-06" db="EMBL/GenBank/DDBJ databases">
        <authorList>
            <person name="Li T."/>
            <person name="Hu X."/>
            <person name="Zhang T."/>
            <person name="Song X."/>
            <person name="Zhang H."/>
            <person name="Dai N."/>
            <person name="Sheng W."/>
            <person name="Hou X."/>
            <person name="Wei L."/>
        </authorList>
    </citation>
    <scope>NUCLEOTIDE SEQUENCE</scope>
    <source>
        <strain evidence="2">KEN8</strain>
        <tissue evidence="2">Leaf</tissue>
    </source>
</reference>
<name>A0AAW2IXB8_9LAMI</name>
<reference evidence="2" key="2">
    <citation type="journal article" date="2024" name="Plant">
        <title>Genomic evolution and insights into agronomic trait innovations of Sesamum species.</title>
        <authorList>
            <person name="Miao H."/>
            <person name="Wang L."/>
            <person name="Qu L."/>
            <person name="Liu H."/>
            <person name="Sun Y."/>
            <person name="Le M."/>
            <person name="Wang Q."/>
            <person name="Wei S."/>
            <person name="Zheng Y."/>
            <person name="Lin W."/>
            <person name="Duan Y."/>
            <person name="Cao H."/>
            <person name="Xiong S."/>
            <person name="Wang X."/>
            <person name="Wei L."/>
            <person name="Li C."/>
            <person name="Ma Q."/>
            <person name="Ju M."/>
            <person name="Zhao R."/>
            <person name="Li G."/>
            <person name="Mu C."/>
            <person name="Tian Q."/>
            <person name="Mei H."/>
            <person name="Zhang T."/>
            <person name="Gao T."/>
            <person name="Zhang H."/>
        </authorList>
    </citation>
    <scope>NUCLEOTIDE SEQUENCE</scope>
    <source>
        <strain evidence="2">KEN8</strain>
    </source>
</reference>
<dbReference type="InterPro" id="IPR043502">
    <property type="entry name" value="DNA/RNA_pol_sf"/>
</dbReference>
<comment type="caution">
    <text evidence="2">The sequence shown here is derived from an EMBL/GenBank/DDBJ whole genome shotgun (WGS) entry which is preliminary data.</text>
</comment>
<dbReference type="InterPro" id="IPR041577">
    <property type="entry name" value="RT_RNaseH_2"/>
</dbReference>
<dbReference type="SUPFAM" id="SSF56672">
    <property type="entry name" value="DNA/RNA polymerases"/>
    <property type="match status" value="1"/>
</dbReference>
<dbReference type="GO" id="GO:0003676">
    <property type="term" value="F:nucleic acid binding"/>
    <property type="evidence" value="ECO:0007669"/>
    <property type="project" value="InterPro"/>
</dbReference>
<dbReference type="Pfam" id="PF17919">
    <property type="entry name" value="RT_RNaseH_2"/>
    <property type="match status" value="1"/>
</dbReference>
<proteinExistence type="predicted"/>
<accession>A0AAW2IXB8</accession>
<dbReference type="InterPro" id="IPR036397">
    <property type="entry name" value="RNaseH_sf"/>
</dbReference>
<dbReference type="PANTHER" id="PTHR48475">
    <property type="entry name" value="RIBONUCLEASE H"/>
    <property type="match status" value="1"/>
</dbReference>